<dbReference type="InterPro" id="IPR036188">
    <property type="entry name" value="FAD/NAD-bd_sf"/>
</dbReference>
<keyword evidence="3 6" id="KW-0560">Oxidoreductase</keyword>
<evidence type="ECO:0000256" key="4">
    <source>
        <dbReference type="ARBA" id="ARBA00048448"/>
    </source>
</evidence>
<feature type="binding site" evidence="5">
    <location>
        <position position="15"/>
    </location>
    <ligand>
        <name>FAD</name>
        <dbReference type="ChEBI" id="CHEBI:57692"/>
    </ligand>
</feature>
<dbReference type="EC" id="1.4.3.-" evidence="6"/>
<dbReference type="AlphaFoldDB" id="A0AA39CLU8"/>
<dbReference type="InterPro" id="IPR002937">
    <property type="entry name" value="Amino_oxidase"/>
</dbReference>
<accession>A0AA39CLU8</accession>
<dbReference type="SUPFAM" id="SSF51905">
    <property type="entry name" value="FAD/NAD(P)-binding domain"/>
    <property type="match status" value="1"/>
</dbReference>
<dbReference type="GO" id="GO:0097621">
    <property type="term" value="F:monoamine oxidase activity"/>
    <property type="evidence" value="ECO:0007669"/>
    <property type="project" value="UniProtKB-EC"/>
</dbReference>
<dbReference type="PANTHER" id="PTHR43563">
    <property type="entry name" value="AMINE OXIDASE"/>
    <property type="match status" value="1"/>
</dbReference>
<evidence type="ECO:0000313" key="8">
    <source>
        <dbReference type="EMBL" id="KAJ9612651.1"/>
    </source>
</evidence>
<dbReference type="PRINTS" id="PR00757">
    <property type="entry name" value="AMINEOXDASEF"/>
</dbReference>
<evidence type="ECO:0000259" key="7">
    <source>
        <dbReference type="Pfam" id="PF01593"/>
    </source>
</evidence>
<comment type="catalytic activity">
    <reaction evidence="4">
        <text>a secondary aliphatic amine + O2 + H2O = a primary amine + an aldehyde + H2O2</text>
        <dbReference type="Rhea" id="RHEA:26414"/>
        <dbReference type="ChEBI" id="CHEBI:15377"/>
        <dbReference type="ChEBI" id="CHEBI:15379"/>
        <dbReference type="ChEBI" id="CHEBI:16240"/>
        <dbReference type="ChEBI" id="CHEBI:17478"/>
        <dbReference type="ChEBI" id="CHEBI:58855"/>
        <dbReference type="ChEBI" id="CHEBI:65296"/>
        <dbReference type="EC" id="1.4.3.4"/>
    </reaction>
</comment>
<name>A0AA39CLU8_9EURO</name>
<feature type="binding site" evidence="5">
    <location>
        <begin position="34"/>
        <end position="35"/>
    </location>
    <ligand>
        <name>FAD</name>
        <dbReference type="ChEBI" id="CHEBI:57692"/>
    </ligand>
</feature>
<feature type="binding site" evidence="5">
    <location>
        <position position="445"/>
    </location>
    <ligand>
        <name>FAD</name>
        <dbReference type="ChEBI" id="CHEBI:57692"/>
    </ligand>
</feature>
<dbReference type="Proteomes" id="UP001172681">
    <property type="component" value="Unassembled WGS sequence"/>
</dbReference>
<protein>
    <recommendedName>
        <fullName evidence="6">Amine oxidase</fullName>
        <ecNumber evidence="6">1.4.3.-</ecNumber>
    </recommendedName>
</protein>
<organism evidence="8 9">
    <name type="scientific">Knufia peltigerae</name>
    <dbReference type="NCBI Taxonomy" id="1002370"/>
    <lineage>
        <taxon>Eukaryota</taxon>
        <taxon>Fungi</taxon>
        <taxon>Dikarya</taxon>
        <taxon>Ascomycota</taxon>
        <taxon>Pezizomycotina</taxon>
        <taxon>Eurotiomycetes</taxon>
        <taxon>Chaetothyriomycetidae</taxon>
        <taxon>Chaetothyriales</taxon>
        <taxon>Trichomeriaceae</taxon>
        <taxon>Knufia</taxon>
    </lineage>
</organism>
<evidence type="ECO:0000256" key="6">
    <source>
        <dbReference type="RuleBase" id="RU362067"/>
    </source>
</evidence>
<dbReference type="Gene3D" id="3.50.50.60">
    <property type="entry name" value="FAD/NAD(P)-binding domain"/>
    <property type="match status" value="1"/>
</dbReference>
<dbReference type="SUPFAM" id="SSF54373">
    <property type="entry name" value="FAD-linked reductases, C-terminal domain"/>
    <property type="match status" value="1"/>
</dbReference>
<dbReference type="EMBL" id="JAPDRN010000214">
    <property type="protein sequence ID" value="KAJ9612651.1"/>
    <property type="molecule type" value="Genomic_DNA"/>
</dbReference>
<evidence type="ECO:0000256" key="1">
    <source>
        <dbReference type="ARBA" id="ARBA00001974"/>
    </source>
</evidence>
<evidence type="ECO:0000313" key="9">
    <source>
        <dbReference type="Proteomes" id="UP001172681"/>
    </source>
</evidence>
<evidence type="ECO:0000256" key="3">
    <source>
        <dbReference type="ARBA" id="ARBA00023002"/>
    </source>
</evidence>
<evidence type="ECO:0000256" key="5">
    <source>
        <dbReference type="PIRSR" id="PIRSR601613-1"/>
    </source>
</evidence>
<keyword evidence="6" id="KW-0285">Flavoprotein</keyword>
<gene>
    <name evidence="8" type="ORF">H2204_015025</name>
</gene>
<keyword evidence="6" id="KW-0274">FAD</keyword>
<feature type="binding site" evidence="5">
    <location>
        <position position="355"/>
    </location>
    <ligand>
        <name>substrate</name>
    </ligand>
</feature>
<evidence type="ECO:0000256" key="2">
    <source>
        <dbReference type="ARBA" id="ARBA00005995"/>
    </source>
</evidence>
<comment type="cofactor">
    <cofactor evidence="1 6">
        <name>FAD</name>
        <dbReference type="ChEBI" id="CHEBI:57692"/>
    </cofactor>
</comment>
<dbReference type="Pfam" id="PF01593">
    <property type="entry name" value="Amino_oxidase"/>
    <property type="match status" value="1"/>
</dbReference>
<feature type="binding site" evidence="5">
    <location>
        <position position="248"/>
    </location>
    <ligand>
        <name>FAD</name>
        <dbReference type="ChEBI" id="CHEBI:57692"/>
    </ligand>
</feature>
<sequence>MESTSDVIVVGAGLSGLQAALDLHCSCRSVVVLEARDRVGGKLRTVQRPDGKGFQEFGAAWLNDTNQHHMWNYCRQLGLTPVVQNIIGAVACEDAQGKVQSVPFNTLPEPARPTDLAISKFSQVDNDSIKSIRDKFEAASFDPESFKEPRRTELDNITFERWCVRNGATEVALRTATVWTRGTLGQDPCDVSALAFLEIARGALGIVNLRYDGKHGPQHLRLQEGTQAVPTGMAKLLPTGTIRLNSAVRSISRRAPLEYVVTTIHGRRHQARKVIISIPGPAYKTITFEPALPGPMESYIASVRFGCYVKYICLFRTPFWREKGFCGLSQSFKGPLNHTRDTSVDSQGNYALTCFVTSTPARSWLRLSDRDRREAVLRQLGSLFTVGYDKVKEELLGTITSDWHQDQWAGWGCPFACPPPGVIGGGGTGGLCNPRFGGITVVGTEFTNEWRGYMEGAVRSGKRGASLVLSDLQGEDNNL</sequence>
<keyword evidence="9" id="KW-1185">Reference proteome</keyword>
<reference evidence="8" key="1">
    <citation type="submission" date="2022-10" db="EMBL/GenBank/DDBJ databases">
        <title>Culturing micro-colonial fungi from biological soil crusts in the Mojave desert and describing Neophaeococcomyces mojavensis, and introducing the new genera and species Taxawa tesnikishii.</title>
        <authorList>
            <person name="Kurbessoian T."/>
            <person name="Stajich J.E."/>
        </authorList>
    </citation>
    <scope>NUCLEOTIDE SEQUENCE</scope>
    <source>
        <strain evidence="8">TK_35</strain>
    </source>
</reference>
<comment type="similarity">
    <text evidence="2 6">Belongs to the flavin monoamine oxidase family.</text>
</comment>
<feature type="domain" description="Amine oxidase" evidence="7">
    <location>
        <begin position="14"/>
        <end position="469"/>
    </location>
</feature>
<dbReference type="InterPro" id="IPR050703">
    <property type="entry name" value="Flavin_MAO"/>
</dbReference>
<comment type="caution">
    <text evidence="8">The sequence shown here is derived from an EMBL/GenBank/DDBJ whole genome shotgun (WGS) entry which is preliminary data.</text>
</comment>
<dbReference type="PANTHER" id="PTHR43563:SF14">
    <property type="entry name" value="AMINE OXIDASE"/>
    <property type="match status" value="1"/>
</dbReference>
<dbReference type="InterPro" id="IPR001613">
    <property type="entry name" value="Flavin_amine_oxidase"/>
</dbReference>
<proteinExistence type="inferred from homology"/>